<dbReference type="Pfam" id="PF08029">
    <property type="entry name" value="HisG_C"/>
    <property type="match status" value="1"/>
</dbReference>
<protein>
    <recommendedName>
        <fullName evidence="4">ATP phosphoribosyltransferase</fullName>
        <ecNumber evidence="4">2.4.2.17</ecNumber>
    </recommendedName>
</protein>
<evidence type="ECO:0000256" key="13">
    <source>
        <dbReference type="ARBA" id="ARBA00023102"/>
    </source>
</evidence>
<evidence type="ECO:0000256" key="3">
    <source>
        <dbReference type="ARBA" id="ARBA00004667"/>
    </source>
</evidence>
<dbReference type="InterPro" id="IPR013820">
    <property type="entry name" value="ATP_PRibTrfase_cat"/>
</dbReference>
<evidence type="ECO:0000256" key="6">
    <source>
        <dbReference type="ARBA" id="ARBA00022605"/>
    </source>
</evidence>
<keyword evidence="9" id="KW-0479">Metal-binding</keyword>
<organism evidence="16">
    <name type="scientific">marine metagenome</name>
    <dbReference type="NCBI Taxonomy" id="408172"/>
    <lineage>
        <taxon>unclassified sequences</taxon>
        <taxon>metagenomes</taxon>
        <taxon>ecological metagenomes</taxon>
    </lineage>
</organism>
<dbReference type="InterPro" id="IPR015867">
    <property type="entry name" value="N-reg_PII/ATP_PRibTrfase_C"/>
</dbReference>
<sequence length="307" mass="34121">MPGPGPTRPRGGKSMSKKKLLRFGLPKGSLEKPTIEKMAKAGFNIRVSNRSLVPYVDDPEIEIRLIRAQEISRYVELGYLDCGITGLDWIMENGSKVHEVSELLFSRATRRPARWVLCVPEESPIKSVKGLKGKRVATEVVNLTRKYLRKNGVKASVEFSWGATEVKARELVDAIVEVTETGSSLAANKLRIIDELLSSTPRLISNRETWKNDWKRNKIETIAMLLRGALDAETRVGMKFNIEEKNLSKVLKKLPALRNPTVSGLSGSGWVAVETVIEEVVAREIIPALKTAGAEGIIEYPLNKVVH</sequence>
<keyword evidence="10" id="KW-0547">Nucleotide-binding</keyword>
<comment type="pathway">
    <text evidence="3">Amino-acid biosynthesis; L-histidine biosynthesis; L-histidine from 5-phospho-alpha-D-ribose 1-diphosphate: step 1/9.</text>
</comment>
<evidence type="ECO:0000256" key="11">
    <source>
        <dbReference type="ARBA" id="ARBA00022840"/>
    </source>
</evidence>
<feature type="domain" description="Histidine biosynthesis HisG C-terminal" evidence="15">
    <location>
        <begin position="232"/>
        <end position="304"/>
    </location>
</feature>
<name>A0A382AZ90_9ZZZZ</name>
<dbReference type="InterPro" id="IPR013115">
    <property type="entry name" value="HisG_C"/>
</dbReference>
<keyword evidence="5" id="KW-0963">Cytoplasm</keyword>
<dbReference type="SUPFAM" id="SSF53850">
    <property type="entry name" value="Periplasmic binding protein-like II"/>
    <property type="match status" value="1"/>
</dbReference>
<reference evidence="16" key="1">
    <citation type="submission" date="2018-05" db="EMBL/GenBank/DDBJ databases">
        <authorList>
            <person name="Lanie J.A."/>
            <person name="Ng W.-L."/>
            <person name="Kazmierczak K.M."/>
            <person name="Andrzejewski T.M."/>
            <person name="Davidsen T.M."/>
            <person name="Wayne K.J."/>
            <person name="Tettelin H."/>
            <person name="Glass J.I."/>
            <person name="Rusch D."/>
            <person name="Podicherti R."/>
            <person name="Tsui H.-C.T."/>
            <person name="Winkler M.E."/>
        </authorList>
    </citation>
    <scope>NUCLEOTIDE SEQUENCE</scope>
</reference>
<keyword evidence="8" id="KW-0808">Transferase</keyword>
<evidence type="ECO:0000256" key="1">
    <source>
        <dbReference type="ARBA" id="ARBA00000915"/>
    </source>
</evidence>
<dbReference type="GO" id="GO:0000105">
    <property type="term" value="P:L-histidine biosynthetic process"/>
    <property type="evidence" value="ECO:0007669"/>
    <property type="project" value="UniProtKB-UniPathway"/>
</dbReference>
<evidence type="ECO:0000256" key="8">
    <source>
        <dbReference type="ARBA" id="ARBA00022679"/>
    </source>
</evidence>
<comment type="subcellular location">
    <subcellularLocation>
        <location evidence="2">Cytoplasm</location>
    </subcellularLocation>
</comment>
<dbReference type="Gene3D" id="3.30.70.120">
    <property type="match status" value="1"/>
</dbReference>
<dbReference type="GO" id="GO:0000287">
    <property type="term" value="F:magnesium ion binding"/>
    <property type="evidence" value="ECO:0007669"/>
    <property type="project" value="InterPro"/>
</dbReference>
<evidence type="ECO:0000259" key="14">
    <source>
        <dbReference type="Pfam" id="PF01634"/>
    </source>
</evidence>
<evidence type="ECO:0000256" key="10">
    <source>
        <dbReference type="ARBA" id="ARBA00022741"/>
    </source>
</evidence>
<dbReference type="Pfam" id="PF01634">
    <property type="entry name" value="HisG"/>
    <property type="match status" value="1"/>
</dbReference>
<keyword evidence="12" id="KW-0460">Magnesium</keyword>
<dbReference type="GO" id="GO:0005737">
    <property type="term" value="C:cytoplasm"/>
    <property type="evidence" value="ECO:0007669"/>
    <property type="project" value="UniProtKB-SubCell"/>
</dbReference>
<dbReference type="InterPro" id="IPR001348">
    <property type="entry name" value="ATP_PRibTrfase_HisG"/>
</dbReference>
<dbReference type="PANTHER" id="PTHR21403">
    <property type="entry name" value="ATP PHOSPHORIBOSYLTRANSFERASE ATP-PRTASE"/>
    <property type="match status" value="1"/>
</dbReference>
<evidence type="ECO:0000256" key="5">
    <source>
        <dbReference type="ARBA" id="ARBA00022490"/>
    </source>
</evidence>
<proteinExistence type="inferred from homology"/>
<keyword evidence="7" id="KW-0328">Glycosyltransferase</keyword>
<dbReference type="InterPro" id="IPR020621">
    <property type="entry name" value="ATP-PRT_HisG_long"/>
</dbReference>
<dbReference type="HAMAP" id="MF_00079">
    <property type="entry name" value="HisG_Long"/>
    <property type="match status" value="1"/>
</dbReference>
<keyword evidence="13" id="KW-0368">Histidine biosynthesis</keyword>
<comment type="catalytic activity">
    <reaction evidence="1">
        <text>1-(5-phospho-beta-D-ribosyl)-ATP + diphosphate = 5-phospho-alpha-D-ribose 1-diphosphate + ATP</text>
        <dbReference type="Rhea" id="RHEA:18473"/>
        <dbReference type="ChEBI" id="CHEBI:30616"/>
        <dbReference type="ChEBI" id="CHEBI:33019"/>
        <dbReference type="ChEBI" id="CHEBI:58017"/>
        <dbReference type="ChEBI" id="CHEBI:73183"/>
        <dbReference type="EC" id="2.4.2.17"/>
    </reaction>
</comment>
<keyword evidence="6" id="KW-0028">Amino-acid biosynthesis</keyword>
<evidence type="ECO:0000313" key="16">
    <source>
        <dbReference type="EMBL" id="SVB06845.1"/>
    </source>
</evidence>
<dbReference type="PANTHER" id="PTHR21403:SF10">
    <property type="entry name" value="ATP PHOSPHORIBOSYLTRANSFERASE"/>
    <property type="match status" value="1"/>
</dbReference>
<evidence type="ECO:0000256" key="2">
    <source>
        <dbReference type="ARBA" id="ARBA00004496"/>
    </source>
</evidence>
<evidence type="ECO:0000256" key="7">
    <source>
        <dbReference type="ARBA" id="ARBA00022676"/>
    </source>
</evidence>
<dbReference type="GO" id="GO:0003879">
    <property type="term" value="F:ATP phosphoribosyltransferase activity"/>
    <property type="evidence" value="ECO:0007669"/>
    <property type="project" value="UniProtKB-EC"/>
</dbReference>
<dbReference type="EC" id="2.4.2.17" evidence="4"/>
<dbReference type="InterPro" id="IPR011322">
    <property type="entry name" value="N-reg_PII-like_a/b"/>
</dbReference>
<evidence type="ECO:0000256" key="9">
    <source>
        <dbReference type="ARBA" id="ARBA00022723"/>
    </source>
</evidence>
<dbReference type="AlphaFoldDB" id="A0A382AZ90"/>
<keyword evidence="11" id="KW-0067">ATP-binding</keyword>
<gene>
    <name evidence="16" type="ORF">METZ01_LOCUS159699</name>
</gene>
<dbReference type="SUPFAM" id="SSF54913">
    <property type="entry name" value="GlnB-like"/>
    <property type="match status" value="1"/>
</dbReference>
<accession>A0A382AZ90</accession>
<dbReference type="GO" id="GO:0005524">
    <property type="term" value="F:ATP binding"/>
    <property type="evidence" value="ECO:0007669"/>
    <property type="project" value="UniProtKB-KW"/>
</dbReference>
<dbReference type="EMBL" id="UINC01027500">
    <property type="protein sequence ID" value="SVB06845.1"/>
    <property type="molecule type" value="Genomic_DNA"/>
</dbReference>
<dbReference type="UniPathway" id="UPA00031">
    <property type="reaction ID" value="UER00006"/>
</dbReference>
<dbReference type="NCBIfam" id="TIGR03455">
    <property type="entry name" value="HisG_C-term"/>
    <property type="match status" value="1"/>
</dbReference>
<dbReference type="Gene3D" id="3.40.190.10">
    <property type="entry name" value="Periplasmic binding protein-like II"/>
    <property type="match status" value="2"/>
</dbReference>
<feature type="domain" description="ATP phosphoribosyltransferase catalytic" evidence="14">
    <location>
        <begin position="67"/>
        <end position="227"/>
    </location>
</feature>
<dbReference type="CDD" id="cd13593">
    <property type="entry name" value="PBP2_HisGL3"/>
    <property type="match status" value="1"/>
</dbReference>
<evidence type="ECO:0000256" key="4">
    <source>
        <dbReference type="ARBA" id="ARBA00011946"/>
    </source>
</evidence>
<evidence type="ECO:0000259" key="15">
    <source>
        <dbReference type="Pfam" id="PF08029"/>
    </source>
</evidence>
<evidence type="ECO:0000256" key="12">
    <source>
        <dbReference type="ARBA" id="ARBA00022842"/>
    </source>
</evidence>
<dbReference type="NCBIfam" id="TIGR00070">
    <property type="entry name" value="hisG"/>
    <property type="match status" value="1"/>
</dbReference>